<keyword evidence="4" id="KW-0809">Transit peptide</keyword>
<comment type="subcellular location">
    <subcellularLocation>
        <location evidence="1">Mitochondrion</location>
    </subcellularLocation>
</comment>
<dbReference type="NCBIfam" id="TIGR00175">
    <property type="entry name" value="mito_nad_idh"/>
    <property type="match status" value="1"/>
</dbReference>
<dbReference type="PANTHER" id="PTHR11835">
    <property type="entry name" value="DECARBOXYLATING DEHYDROGENASES-ISOCITRATE, ISOPROPYLMALATE, TARTRATE"/>
    <property type="match status" value="1"/>
</dbReference>
<dbReference type="EMBL" id="JAHLQT010014894">
    <property type="protein sequence ID" value="KAG7170137.1"/>
    <property type="molecule type" value="Genomic_DNA"/>
</dbReference>
<dbReference type="InterPro" id="IPR004434">
    <property type="entry name" value="Isocitrate_DH_NAD"/>
</dbReference>
<dbReference type="SMART" id="SM01329">
    <property type="entry name" value="Iso_dh"/>
    <property type="match status" value="1"/>
</dbReference>
<dbReference type="Gene3D" id="3.40.718.10">
    <property type="entry name" value="Isopropylmalate Dehydrogenase"/>
    <property type="match status" value="1"/>
</dbReference>
<reference evidence="7" key="1">
    <citation type="journal article" date="2021" name="Sci. Adv.">
        <title>The American lobster genome reveals insights on longevity, neural, and immune adaptations.</title>
        <authorList>
            <person name="Polinski J.M."/>
            <person name="Zimin A.V."/>
            <person name="Clark K.F."/>
            <person name="Kohn A.B."/>
            <person name="Sadowski N."/>
            <person name="Timp W."/>
            <person name="Ptitsyn A."/>
            <person name="Khanna P."/>
            <person name="Romanova D.Y."/>
            <person name="Williams P."/>
            <person name="Greenwood S.J."/>
            <person name="Moroz L.L."/>
            <person name="Walt D.R."/>
            <person name="Bodnar A.G."/>
        </authorList>
    </citation>
    <scope>NUCLEOTIDE SEQUENCE</scope>
    <source>
        <strain evidence="7">GMGI-L3</strain>
    </source>
</reference>
<dbReference type="InterPro" id="IPR017853">
    <property type="entry name" value="GH"/>
</dbReference>
<evidence type="ECO:0000313" key="8">
    <source>
        <dbReference type="Proteomes" id="UP000747542"/>
    </source>
</evidence>
<dbReference type="Pfam" id="PF00180">
    <property type="entry name" value="Iso_dh"/>
    <property type="match status" value="1"/>
</dbReference>
<dbReference type="SUPFAM" id="SSF51445">
    <property type="entry name" value="(Trans)glycosidases"/>
    <property type="match status" value="1"/>
</dbReference>
<accession>A0A8J5N0K6</accession>
<dbReference type="AlphaFoldDB" id="A0A8J5N0K6"/>
<dbReference type="GO" id="GO:0006099">
    <property type="term" value="P:tricarboxylic acid cycle"/>
    <property type="evidence" value="ECO:0007669"/>
    <property type="project" value="UniProtKB-KW"/>
</dbReference>
<sequence>MVRCLQIGKQCILVEWGGGGQAVKQAEEKEGRQGVSPPMEHVLASEDGYPWWQRYQPVSYQLESRSGTRTEFIDMVQRWSTDRRFLWYNGRKRERIINKILPMASLSRSLTHFTKLGPLLQGTRAVTQVPNVSQRRTFTASKPFPVAQYGGRFTVTMMPGDGIGPEMMGYVKNIFRYAGVPVDFEEVQITQDSTEEEFENALICIKRNGVALKGSIESKYGDVSSGSRNATLRTELDLFANVLHCKSYPSVRSRYSDVDIILIRENTEGEYSMMEHENVKGVVESLKIITRKGSERLARYGFEYATRNGRKKVTAIHKANIMKLSDGLFLETCRNVAKEYPEIEFNDMIVDNTCMQVVARPQQFDVMVLPNLYGNVVSNVICGLVGGPGLLSGRNYGHHFAVFEPGTRNTGLSVAGRNIANPIAMLNAACDMLEHLKLHYHAELIRDAIDQTLNVDMIHTTDLGGQATSLDVVQNIIQVIQASTKENKW</sequence>
<dbReference type="Proteomes" id="UP000747542">
    <property type="component" value="Unassembled WGS sequence"/>
</dbReference>
<dbReference type="GO" id="GO:0006102">
    <property type="term" value="P:isocitrate metabolic process"/>
    <property type="evidence" value="ECO:0007669"/>
    <property type="project" value="TreeGrafter"/>
</dbReference>
<keyword evidence="3" id="KW-0816">Tricarboxylic acid cycle</keyword>
<dbReference type="InterPro" id="IPR024084">
    <property type="entry name" value="IsoPropMal-DH-like_dom"/>
</dbReference>
<name>A0A8J5N0K6_HOMAM</name>
<dbReference type="FunFam" id="3.40.718.10:FF:000001">
    <property type="entry name" value="Isocitrate dehydrogenase [NAD] subunit, mitochondrial"/>
    <property type="match status" value="1"/>
</dbReference>
<dbReference type="SUPFAM" id="SSF53659">
    <property type="entry name" value="Isocitrate/Isopropylmalate dehydrogenase-like"/>
    <property type="match status" value="1"/>
</dbReference>
<dbReference type="Gene3D" id="3.20.20.80">
    <property type="entry name" value="Glycosidases"/>
    <property type="match status" value="1"/>
</dbReference>
<dbReference type="PANTHER" id="PTHR11835:SF60">
    <property type="entry name" value="ISOCITRATE DEHYDROGENASE [NAD] SUBUNIT, MITOCHONDRIAL"/>
    <property type="match status" value="1"/>
</dbReference>
<protein>
    <submittedName>
        <fullName evidence="7">Isocitrate dehydrogenase [NAD] subunit gamma-like</fullName>
    </submittedName>
</protein>
<evidence type="ECO:0000256" key="3">
    <source>
        <dbReference type="ARBA" id="ARBA00022532"/>
    </source>
</evidence>
<organism evidence="7 8">
    <name type="scientific">Homarus americanus</name>
    <name type="common">American lobster</name>
    <dbReference type="NCBI Taxonomy" id="6706"/>
    <lineage>
        <taxon>Eukaryota</taxon>
        <taxon>Metazoa</taxon>
        <taxon>Ecdysozoa</taxon>
        <taxon>Arthropoda</taxon>
        <taxon>Crustacea</taxon>
        <taxon>Multicrustacea</taxon>
        <taxon>Malacostraca</taxon>
        <taxon>Eumalacostraca</taxon>
        <taxon>Eucarida</taxon>
        <taxon>Decapoda</taxon>
        <taxon>Pleocyemata</taxon>
        <taxon>Astacidea</taxon>
        <taxon>Nephropoidea</taxon>
        <taxon>Nephropidae</taxon>
        <taxon>Homarus</taxon>
    </lineage>
</organism>
<comment type="caution">
    <text evidence="7">The sequence shown here is derived from an EMBL/GenBank/DDBJ whole genome shotgun (WGS) entry which is preliminary data.</text>
</comment>
<evidence type="ECO:0000256" key="4">
    <source>
        <dbReference type="ARBA" id="ARBA00022946"/>
    </source>
</evidence>
<keyword evidence="8" id="KW-1185">Reference proteome</keyword>
<feature type="domain" description="Isopropylmalate dehydrogenase-like" evidence="6">
    <location>
        <begin position="154"/>
        <end position="476"/>
    </location>
</feature>
<evidence type="ECO:0000259" key="6">
    <source>
        <dbReference type="SMART" id="SM01329"/>
    </source>
</evidence>
<comment type="similarity">
    <text evidence="2">Belongs to the isocitrate and isopropylmalate dehydrogenases family.</text>
</comment>
<dbReference type="GO" id="GO:0005739">
    <property type="term" value="C:mitochondrion"/>
    <property type="evidence" value="ECO:0007669"/>
    <property type="project" value="UniProtKB-SubCell"/>
</dbReference>
<evidence type="ECO:0000313" key="7">
    <source>
        <dbReference type="EMBL" id="KAG7170137.1"/>
    </source>
</evidence>
<proteinExistence type="inferred from homology"/>
<gene>
    <name evidence="7" type="primary">IDH3G-L</name>
    <name evidence="7" type="ORF">Hamer_G012378</name>
</gene>
<keyword evidence="5" id="KW-0496">Mitochondrion</keyword>
<evidence type="ECO:0000256" key="5">
    <source>
        <dbReference type="ARBA" id="ARBA00023128"/>
    </source>
</evidence>
<evidence type="ECO:0000256" key="2">
    <source>
        <dbReference type="ARBA" id="ARBA00007769"/>
    </source>
</evidence>
<evidence type="ECO:0000256" key="1">
    <source>
        <dbReference type="ARBA" id="ARBA00004173"/>
    </source>
</evidence>